<dbReference type="PANTHER" id="PTHR34512">
    <property type="entry name" value="CELL SURFACE PROTEIN"/>
    <property type="match status" value="1"/>
</dbReference>
<dbReference type="SUPFAM" id="SSF50998">
    <property type="entry name" value="Quinoprotein alcohol dehydrogenase-like"/>
    <property type="match status" value="2"/>
</dbReference>
<dbReference type="InterPro" id="IPR000719">
    <property type="entry name" value="Prot_kinase_dom"/>
</dbReference>
<dbReference type="InterPro" id="IPR015943">
    <property type="entry name" value="WD40/YVTN_repeat-like_dom_sf"/>
</dbReference>
<evidence type="ECO:0000256" key="1">
    <source>
        <dbReference type="PROSITE-ProRule" id="PRU10141"/>
    </source>
</evidence>
<dbReference type="AlphaFoldDB" id="A0A0P6YMZ8"/>
<keyword evidence="4" id="KW-0418">Kinase</keyword>
<name>A0A0P6YMZ8_9CHLR</name>
<dbReference type="PROSITE" id="PS00107">
    <property type="entry name" value="PROTEIN_KINASE_ATP"/>
    <property type="match status" value="1"/>
</dbReference>
<dbReference type="GO" id="GO:0005524">
    <property type="term" value="F:ATP binding"/>
    <property type="evidence" value="ECO:0007669"/>
    <property type="project" value="UniProtKB-UniRule"/>
</dbReference>
<protein>
    <submittedName>
        <fullName evidence="4">Protein kinase</fullName>
    </submittedName>
</protein>
<dbReference type="PANTHER" id="PTHR34512:SF30">
    <property type="entry name" value="OUTER MEMBRANE PROTEIN ASSEMBLY FACTOR BAMB"/>
    <property type="match status" value="1"/>
</dbReference>
<feature type="region of interest" description="Disordered" evidence="2">
    <location>
        <begin position="1"/>
        <end position="161"/>
    </location>
</feature>
<dbReference type="Proteomes" id="UP000050277">
    <property type="component" value="Unassembled WGS sequence"/>
</dbReference>
<feature type="binding site" evidence="1">
    <location>
        <position position="202"/>
    </location>
    <ligand>
        <name>ATP</name>
        <dbReference type="ChEBI" id="CHEBI:30616"/>
    </ligand>
</feature>
<dbReference type="InterPro" id="IPR011047">
    <property type="entry name" value="Quinoprotein_ADH-like_sf"/>
</dbReference>
<dbReference type="GO" id="GO:0004672">
    <property type="term" value="F:protein kinase activity"/>
    <property type="evidence" value="ECO:0007669"/>
    <property type="project" value="InterPro"/>
</dbReference>
<dbReference type="Pfam" id="PF13360">
    <property type="entry name" value="PQQ_2"/>
    <property type="match status" value="3"/>
</dbReference>
<gene>
    <name evidence="4" type="ORF">SE18_11675</name>
</gene>
<dbReference type="PATRIC" id="fig|70996.4.peg.4010"/>
<keyword evidence="5" id="KW-1185">Reference proteome</keyword>
<evidence type="ECO:0000256" key="2">
    <source>
        <dbReference type="SAM" id="MobiDB-lite"/>
    </source>
</evidence>
<dbReference type="SMART" id="SM00220">
    <property type="entry name" value="S_TKc"/>
    <property type="match status" value="1"/>
</dbReference>
<dbReference type="Gene3D" id="1.10.510.10">
    <property type="entry name" value="Transferase(Phosphotransferase) domain 1"/>
    <property type="match status" value="1"/>
</dbReference>
<reference evidence="4 5" key="1">
    <citation type="submission" date="2015-07" db="EMBL/GenBank/DDBJ databases">
        <title>Whole genome sequence of Herpetosiphon geysericola DSM 7119.</title>
        <authorList>
            <person name="Hemp J."/>
            <person name="Ward L.M."/>
            <person name="Pace L.A."/>
            <person name="Fischer W.W."/>
        </authorList>
    </citation>
    <scope>NUCLEOTIDE SEQUENCE [LARGE SCALE GENOMIC DNA]</scope>
    <source>
        <strain evidence="4 5">DSM 7119</strain>
    </source>
</reference>
<comment type="caution">
    <text evidence="4">The sequence shown here is derived from an EMBL/GenBank/DDBJ whole genome shotgun (WGS) entry which is preliminary data.</text>
</comment>
<dbReference type="RefSeq" id="WP_054534634.1">
    <property type="nucleotide sequence ID" value="NZ_LGKP01000021.1"/>
</dbReference>
<feature type="compositionally biased region" description="Polar residues" evidence="2">
    <location>
        <begin position="139"/>
        <end position="161"/>
    </location>
</feature>
<dbReference type="EMBL" id="LGKP01000021">
    <property type="protein sequence ID" value="KPL86648.1"/>
    <property type="molecule type" value="Genomic_DNA"/>
</dbReference>
<feature type="compositionally biased region" description="Polar residues" evidence="2">
    <location>
        <begin position="32"/>
        <end position="41"/>
    </location>
</feature>
<dbReference type="STRING" id="70996.SE18_11675"/>
<evidence type="ECO:0000313" key="5">
    <source>
        <dbReference type="Proteomes" id="UP000050277"/>
    </source>
</evidence>
<keyword evidence="4" id="KW-0808">Transferase</keyword>
<dbReference type="InterPro" id="IPR017441">
    <property type="entry name" value="Protein_kinase_ATP_BS"/>
</dbReference>
<dbReference type="SMART" id="SM00564">
    <property type="entry name" value="PQQ"/>
    <property type="match status" value="7"/>
</dbReference>
<evidence type="ECO:0000313" key="4">
    <source>
        <dbReference type="EMBL" id="KPL86648.1"/>
    </source>
</evidence>
<dbReference type="Pfam" id="PF00069">
    <property type="entry name" value="Pkinase"/>
    <property type="match status" value="1"/>
</dbReference>
<organism evidence="4 5">
    <name type="scientific">Herpetosiphon geysericola</name>
    <dbReference type="NCBI Taxonomy" id="70996"/>
    <lineage>
        <taxon>Bacteria</taxon>
        <taxon>Bacillati</taxon>
        <taxon>Chloroflexota</taxon>
        <taxon>Chloroflexia</taxon>
        <taxon>Herpetosiphonales</taxon>
        <taxon>Herpetosiphonaceae</taxon>
        <taxon>Herpetosiphon</taxon>
    </lineage>
</organism>
<dbReference type="Gene3D" id="2.40.128.630">
    <property type="match status" value="1"/>
</dbReference>
<evidence type="ECO:0000259" key="3">
    <source>
        <dbReference type="PROSITE" id="PS50011"/>
    </source>
</evidence>
<dbReference type="InterPro" id="IPR011009">
    <property type="entry name" value="Kinase-like_dom_sf"/>
</dbReference>
<dbReference type="OrthoDB" id="155383at2"/>
<dbReference type="InterPro" id="IPR002372">
    <property type="entry name" value="PQQ_rpt_dom"/>
</dbReference>
<feature type="compositionally biased region" description="Polar residues" evidence="2">
    <location>
        <begin position="101"/>
        <end position="120"/>
    </location>
</feature>
<keyword evidence="1" id="KW-0067">ATP-binding</keyword>
<keyword evidence="1" id="KW-0547">Nucleotide-binding</keyword>
<accession>A0A0P6YMZ8</accession>
<feature type="domain" description="Protein kinase" evidence="3">
    <location>
        <begin position="170"/>
        <end position="426"/>
    </location>
</feature>
<dbReference type="SUPFAM" id="SSF56112">
    <property type="entry name" value="Protein kinase-like (PK-like)"/>
    <property type="match status" value="1"/>
</dbReference>
<dbReference type="InterPro" id="IPR018391">
    <property type="entry name" value="PQQ_b-propeller_rpt"/>
</dbReference>
<dbReference type="PROSITE" id="PS50011">
    <property type="entry name" value="PROTEIN_KINASE_DOM"/>
    <property type="match status" value="1"/>
</dbReference>
<dbReference type="CDD" id="cd14014">
    <property type="entry name" value="STKc_PknB_like"/>
    <property type="match status" value="1"/>
</dbReference>
<proteinExistence type="predicted"/>
<sequence>MALIKRGGTSRLTPIDGPDGGSSTGQPDDATRTFSPQPISDDSTRGLDATRTIAPADPDSTRGLVAAGNDSTRSIAPPVNPDATRGITPNPDATRGINENPDATRSVSNRIGSILRNQGVSRLGTEDIRNRAPNPDATRLQQSGAKQAEPSTPQASSPTLKTGTVLEGRYVIEGVLGIGGMSVVYKGRDTRFKDVTRFCAIKEMFQNSPDSQTRLLSLKNFEREAGLLATLNHPAIPKVYDFFEEAGRAYLVMELIEGHDLETVLEKANGPLEEQQVGRWAIQICDVLNYLHGHEPEPIIFRDLKPSNMIVTPSDRIVLIDFGIARVFTRTDKKGTMIGTEGYSPPEQYRGIAEARGDVYALGATLHHLLTNIDPRLETPFTFGDRPIRQLNPSVSPEVEAIVMKSLEYDMANRWGSAAEFQAVLMSVPGLAPAGVAIATPATPAFGAAIRRGGKNTELLWKFRCEDEVRSSPFVRNGTLYIGCYDTNLYALDTKRGEFRWKKPTEGGISSTPTVWDEMVIVGSDDGNVYAFDTRAGTQRWVFRTEKPVRSSPRVQDRLVYFGSDDYHMYAVDATNGRQIWRYRGWQWIRSSPCLTSSMIIFGSGDGSIVALDLFKGGIRWKQKLQGGIVSSAAANDTMVLVGCMDNNLHALDLEGGWPIWKFRTSHYVNSSPIIIGNRAFVGGIDGNVYAVDLKNGKQVWQYNTGAQIVSSPVADSGRIYIGAADGTVYCLDAGSGTPVWTHTCEGPIVSTPAVVEGVVYIGSMDHHVYALRA</sequence>
<dbReference type="Gene3D" id="2.130.10.10">
    <property type="entry name" value="YVTN repeat-like/Quinoprotein amine dehydrogenase"/>
    <property type="match status" value="2"/>
</dbReference>
<dbReference type="Gene3D" id="3.30.200.20">
    <property type="entry name" value="Phosphorylase Kinase, domain 1"/>
    <property type="match status" value="1"/>
</dbReference>